<reference evidence="1 2" key="1">
    <citation type="submission" date="2015-10" db="EMBL/GenBank/DDBJ databases">
        <title>Draft genome sequence of Streptomyces sp. RV15, isolated from a marine sponge.</title>
        <authorList>
            <person name="Ruckert C."/>
            <person name="Abdelmohsen U.R."/>
            <person name="Winkler A."/>
            <person name="Hentschel U."/>
            <person name="Kalinowski J."/>
            <person name="Kampfer P."/>
            <person name="Glaeser S."/>
        </authorList>
    </citation>
    <scope>NUCLEOTIDE SEQUENCE [LARGE SCALE GENOMIC DNA]</scope>
    <source>
        <strain evidence="1 2">RV15</strain>
    </source>
</reference>
<protein>
    <submittedName>
        <fullName evidence="1">Uncharacterized protein</fullName>
    </submittedName>
</protein>
<name>A0A101V3X9_9ACTN</name>
<evidence type="ECO:0000313" key="2">
    <source>
        <dbReference type="Proteomes" id="UP000053260"/>
    </source>
</evidence>
<dbReference type="AlphaFoldDB" id="A0A101V3X9"/>
<dbReference type="EMBL" id="LMXB01000019">
    <property type="protein sequence ID" value="KUO22031.1"/>
    <property type="molecule type" value="Genomic_DNA"/>
</dbReference>
<dbReference type="Proteomes" id="UP000053260">
    <property type="component" value="Unassembled WGS sequence"/>
</dbReference>
<proteinExistence type="predicted"/>
<keyword evidence="2" id="KW-1185">Reference proteome</keyword>
<evidence type="ECO:0000313" key="1">
    <source>
        <dbReference type="EMBL" id="KUO22031.1"/>
    </source>
</evidence>
<organism evidence="1 2">
    <name type="scientific">Streptomyces dysideae</name>
    <dbReference type="NCBI Taxonomy" id="909626"/>
    <lineage>
        <taxon>Bacteria</taxon>
        <taxon>Bacillati</taxon>
        <taxon>Actinomycetota</taxon>
        <taxon>Actinomycetes</taxon>
        <taxon>Kitasatosporales</taxon>
        <taxon>Streptomycetaceae</taxon>
        <taxon>Streptomyces</taxon>
    </lineage>
</organism>
<accession>A0A101V3X9</accession>
<comment type="caution">
    <text evidence="1">The sequence shown here is derived from an EMBL/GenBank/DDBJ whole genome shotgun (WGS) entry which is preliminary data.</text>
</comment>
<gene>
    <name evidence="1" type="ORF">AQJ91_05415</name>
</gene>
<dbReference type="STRING" id="909626.AQJ91_05415"/>
<sequence>MGRPLLVGRTTGTPSDRAGLLSAQAAATWQAHDKNCKTFTDANAQSLGSACAEVQKRVTDADSVNGYRGRVTVNPTAGNWMKPTTYVFGSC</sequence>